<evidence type="ECO:0000256" key="6">
    <source>
        <dbReference type="SAM" id="MobiDB-lite"/>
    </source>
</evidence>
<dbReference type="InterPro" id="IPR000719">
    <property type="entry name" value="Prot_kinase_dom"/>
</dbReference>
<keyword evidence="4" id="KW-0418">Kinase</keyword>
<dbReference type="PROSITE" id="PS50011">
    <property type="entry name" value="PROTEIN_KINASE_DOM"/>
    <property type="match status" value="1"/>
</dbReference>
<feature type="region of interest" description="Disordered" evidence="6">
    <location>
        <begin position="286"/>
        <end position="317"/>
    </location>
</feature>
<keyword evidence="3" id="KW-0547">Nucleotide-binding</keyword>
<dbReference type="SMART" id="SM00220">
    <property type="entry name" value="S_TKc"/>
    <property type="match status" value="1"/>
</dbReference>
<feature type="compositionally biased region" description="Basic and acidic residues" evidence="6">
    <location>
        <begin position="222"/>
        <end position="235"/>
    </location>
</feature>
<dbReference type="EMBL" id="JAMWBK010000004">
    <property type="protein sequence ID" value="KAJ8905915.1"/>
    <property type="molecule type" value="Genomic_DNA"/>
</dbReference>
<organism evidence="8 9">
    <name type="scientific">Rhodosorus marinus</name>
    <dbReference type="NCBI Taxonomy" id="101924"/>
    <lineage>
        <taxon>Eukaryota</taxon>
        <taxon>Rhodophyta</taxon>
        <taxon>Stylonematophyceae</taxon>
        <taxon>Stylonematales</taxon>
        <taxon>Stylonemataceae</taxon>
        <taxon>Rhodosorus</taxon>
    </lineage>
</organism>
<dbReference type="Gene3D" id="1.10.510.10">
    <property type="entry name" value="Transferase(Phosphotransferase) domain 1"/>
    <property type="match status" value="1"/>
</dbReference>
<gene>
    <name evidence="8" type="ORF">NDN08_002417</name>
</gene>
<dbReference type="FunFam" id="1.10.510.10:FF:000624">
    <property type="entry name" value="Mitogen-activated protein kinase"/>
    <property type="match status" value="1"/>
</dbReference>
<dbReference type="Pfam" id="PF00069">
    <property type="entry name" value="Pkinase"/>
    <property type="match status" value="1"/>
</dbReference>
<evidence type="ECO:0000256" key="5">
    <source>
        <dbReference type="ARBA" id="ARBA00022840"/>
    </source>
</evidence>
<sequence>MVFEYMESTLCDLLQQKAKLEEAQVKHVASHILAGLHHIHKHGYVHRDLKPENILVRGHEIKLGDFGLARNIHRSEQWTNYVSTRWYRSPELILRFPRYGQAVDIWAAAAVFAELAEGLPLFPGENEIDQLRREVSVCGYPSRTLWPEGHECMNKLGFRFMNKDRQPLGSLLPSCSRDLRNLIASMLAIDPSKRPSVAEAMSHEFFRLERTTPAPPKYPMRNSHDDRGERHENTRLFREGPEKSSFTYITGGILQGHEGLVGYRRSHRHPAKRGQQISATTSLYHRASDRSGTPLLRQSRAGGSPIARVRHNNPDSTTMDSFGLLGIRIGAGVSRGPREPPAGYFDLS</sequence>
<evidence type="ECO:0000256" key="2">
    <source>
        <dbReference type="ARBA" id="ARBA00022679"/>
    </source>
</evidence>
<feature type="domain" description="Protein kinase" evidence="7">
    <location>
        <begin position="1"/>
        <end position="206"/>
    </location>
</feature>
<keyword evidence="5" id="KW-0067">ATP-binding</keyword>
<feature type="region of interest" description="Disordered" evidence="6">
    <location>
        <begin position="211"/>
        <end position="235"/>
    </location>
</feature>
<dbReference type="SUPFAM" id="SSF56112">
    <property type="entry name" value="Protein kinase-like (PK-like)"/>
    <property type="match status" value="1"/>
</dbReference>
<dbReference type="GO" id="GO:0004674">
    <property type="term" value="F:protein serine/threonine kinase activity"/>
    <property type="evidence" value="ECO:0007669"/>
    <property type="project" value="UniProtKB-KW"/>
</dbReference>
<dbReference type="InterPro" id="IPR050117">
    <property type="entry name" value="MAPK"/>
</dbReference>
<proteinExistence type="predicted"/>
<dbReference type="AlphaFoldDB" id="A0AAV8UTN1"/>
<evidence type="ECO:0000256" key="4">
    <source>
        <dbReference type="ARBA" id="ARBA00022777"/>
    </source>
</evidence>
<name>A0AAV8UTN1_9RHOD</name>
<accession>A0AAV8UTN1</accession>
<dbReference type="InterPro" id="IPR011009">
    <property type="entry name" value="Kinase-like_dom_sf"/>
</dbReference>
<keyword evidence="9" id="KW-1185">Reference proteome</keyword>
<dbReference type="GO" id="GO:0005524">
    <property type="term" value="F:ATP binding"/>
    <property type="evidence" value="ECO:0007669"/>
    <property type="project" value="UniProtKB-KW"/>
</dbReference>
<dbReference type="PANTHER" id="PTHR24055">
    <property type="entry name" value="MITOGEN-ACTIVATED PROTEIN KINASE"/>
    <property type="match status" value="1"/>
</dbReference>
<comment type="caution">
    <text evidence="8">The sequence shown here is derived from an EMBL/GenBank/DDBJ whole genome shotgun (WGS) entry which is preliminary data.</text>
</comment>
<dbReference type="InterPro" id="IPR008271">
    <property type="entry name" value="Ser/Thr_kinase_AS"/>
</dbReference>
<dbReference type="Proteomes" id="UP001157974">
    <property type="component" value="Unassembled WGS sequence"/>
</dbReference>
<keyword evidence="2" id="KW-0808">Transferase</keyword>
<evidence type="ECO:0000256" key="3">
    <source>
        <dbReference type="ARBA" id="ARBA00022741"/>
    </source>
</evidence>
<evidence type="ECO:0000259" key="7">
    <source>
        <dbReference type="PROSITE" id="PS50011"/>
    </source>
</evidence>
<reference evidence="8 9" key="1">
    <citation type="journal article" date="2023" name="Nat. Commun.">
        <title>Origin of minicircular mitochondrial genomes in red algae.</title>
        <authorList>
            <person name="Lee Y."/>
            <person name="Cho C.H."/>
            <person name="Lee Y.M."/>
            <person name="Park S.I."/>
            <person name="Yang J.H."/>
            <person name="West J.A."/>
            <person name="Bhattacharya D."/>
            <person name="Yoon H.S."/>
        </authorList>
    </citation>
    <scope>NUCLEOTIDE SEQUENCE [LARGE SCALE GENOMIC DNA]</scope>
    <source>
        <strain evidence="8 9">CCMP1338</strain>
        <tissue evidence="8">Whole cell</tissue>
    </source>
</reference>
<evidence type="ECO:0000256" key="1">
    <source>
        <dbReference type="ARBA" id="ARBA00022527"/>
    </source>
</evidence>
<evidence type="ECO:0000313" key="9">
    <source>
        <dbReference type="Proteomes" id="UP001157974"/>
    </source>
</evidence>
<evidence type="ECO:0000313" key="8">
    <source>
        <dbReference type="EMBL" id="KAJ8905915.1"/>
    </source>
</evidence>
<protein>
    <recommendedName>
        <fullName evidence="7">Protein kinase domain-containing protein</fullName>
    </recommendedName>
</protein>
<dbReference type="PROSITE" id="PS00108">
    <property type="entry name" value="PROTEIN_KINASE_ST"/>
    <property type="match status" value="1"/>
</dbReference>
<keyword evidence="1" id="KW-0723">Serine/threonine-protein kinase</keyword>